<gene>
    <name evidence="3" type="ORF">BJX63DRAFT_441117</name>
</gene>
<keyword evidence="4" id="KW-1185">Reference proteome</keyword>
<dbReference type="Gene3D" id="3.30.560.10">
    <property type="entry name" value="Glucose Oxidase, domain 3"/>
    <property type="match status" value="1"/>
</dbReference>
<evidence type="ECO:0000259" key="2">
    <source>
        <dbReference type="PROSITE" id="PS00624"/>
    </source>
</evidence>
<accession>A0ABR4I3V8</accession>
<dbReference type="InterPro" id="IPR007867">
    <property type="entry name" value="GMC_OxRtase_C"/>
</dbReference>
<dbReference type="InterPro" id="IPR000172">
    <property type="entry name" value="GMC_OxRdtase_N"/>
</dbReference>
<organism evidence="3 4">
    <name type="scientific">Aspergillus granulosus</name>
    <dbReference type="NCBI Taxonomy" id="176169"/>
    <lineage>
        <taxon>Eukaryota</taxon>
        <taxon>Fungi</taxon>
        <taxon>Dikarya</taxon>
        <taxon>Ascomycota</taxon>
        <taxon>Pezizomycotina</taxon>
        <taxon>Eurotiomycetes</taxon>
        <taxon>Eurotiomycetidae</taxon>
        <taxon>Eurotiales</taxon>
        <taxon>Aspergillaceae</taxon>
        <taxon>Aspergillus</taxon>
        <taxon>Aspergillus subgen. Nidulantes</taxon>
    </lineage>
</organism>
<evidence type="ECO:0000313" key="4">
    <source>
        <dbReference type="Proteomes" id="UP001610334"/>
    </source>
</evidence>
<dbReference type="EMBL" id="JBFXLT010000002">
    <property type="protein sequence ID" value="KAL2822444.1"/>
    <property type="molecule type" value="Genomic_DNA"/>
</dbReference>
<dbReference type="InterPro" id="IPR036188">
    <property type="entry name" value="FAD/NAD-bd_sf"/>
</dbReference>
<dbReference type="Proteomes" id="UP001610334">
    <property type="component" value="Unassembled WGS sequence"/>
</dbReference>
<proteinExistence type="inferred from homology"/>
<evidence type="ECO:0000256" key="1">
    <source>
        <dbReference type="ARBA" id="ARBA00010790"/>
    </source>
</evidence>
<dbReference type="InterPro" id="IPR012132">
    <property type="entry name" value="GMC_OxRdtase"/>
</dbReference>
<sequence length="639" mass="70317">MDFNKYYRRFAVSVEGEDEHDPNALSDSGFTTYDFIVIGGGTAGMVVASRLSEDPSIRVLLLEAGKELYDDPQTKILGLVTQAYGDGDLDWYYKSLPQKQLSACQIPATSGKSLGESSAINFGMVYPSRVGMNAWEALGNPGWGWNDIAPYLRSFQMAAAPPLEARAQLEGLKWEPFDQGQKGPGKLPFAKEYTSYQVSWWKAFQALGWPHREDPKKGGGTGPFISPVAVDPATNTRSHAASAYLTPEVRSRASLRIVTGVHIDKLHYSDYKAFRFPDDDPLSVNAVSYVQNGKSRRANVVGEVILAAGAMQSPHILELSGIGERRRLRELGIPSFIDLPGVGKKLHDHAAVPYGYELADGMPSEDATLDPDDVVAGMEAFMENRSGPLSTSMVSKFMPYPAPPFSERVKLIQKVESLLENKDLPVMYKKQYQLIKQIIQDPNEPTGQYTLAPFQMRHSGDLDPQDVFHKKDPGKSTSIFSTLSYPLSRGSVHINSANPWAPSVIDRGILQSPIHLELHTRHSMWTETLTQTPAMEPVLRKDSARLHSPEKVTDRRRAGSICRKLGLSMGDVSGTCAMMPRKDGGVVDPTLKVYGTANIRVVDASIFPLVPRGNIEATIYAVAEKAAAIIKEEYNLLSC</sequence>
<dbReference type="PANTHER" id="PTHR11552:SF210">
    <property type="entry name" value="GLUCOSE-METHANOL-CHOLINE OXIDOREDUCTASE N-TERMINAL DOMAIN-CONTAINING PROTEIN-RELATED"/>
    <property type="match status" value="1"/>
</dbReference>
<dbReference type="SUPFAM" id="SSF51905">
    <property type="entry name" value="FAD/NAD(P)-binding domain"/>
    <property type="match status" value="1"/>
</dbReference>
<reference evidence="3 4" key="1">
    <citation type="submission" date="2024-07" db="EMBL/GenBank/DDBJ databases">
        <title>Section-level genome sequencing and comparative genomics of Aspergillus sections Usti and Cavernicolus.</title>
        <authorList>
            <consortium name="Lawrence Berkeley National Laboratory"/>
            <person name="Nybo J.L."/>
            <person name="Vesth T.C."/>
            <person name="Theobald S."/>
            <person name="Frisvad J.C."/>
            <person name="Larsen T.O."/>
            <person name="Kjaerboelling I."/>
            <person name="Rothschild-Mancinelli K."/>
            <person name="Lyhne E.K."/>
            <person name="Kogle M.E."/>
            <person name="Barry K."/>
            <person name="Clum A."/>
            <person name="Na H."/>
            <person name="Ledsgaard L."/>
            <person name="Lin J."/>
            <person name="Lipzen A."/>
            <person name="Kuo A."/>
            <person name="Riley R."/>
            <person name="Mondo S."/>
            <person name="Labutti K."/>
            <person name="Haridas S."/>
            <person name="Pangalinan J."/>
            <person name="Salamov A.A."/>
            <person name="Simmons B.A."/>
            <person name="Magnuson J.K."/>
            <person name="Chen J."/>
            <person name="Drula E."/>
            <person name="Henrissat B."/>
            <person name="Wiebenga A."/>
            <person name="Lubbers R.J."/>
            <person name="Gomes A.C."/>
            <person name="Makela M.R."/>
            <person name="Stajich J."/>
            <person name="Grigoriev I.V."/>
            <person name="Mortensen U.H."/>
            <person name="De Vries R.P."/>
            <person name="Baker S.E."/>
            <person name="Andersen M.R."/>
        </authorList>
    </citation>
    <scope>NUCLEOTIDE SEQUENCE [LARGE SCALE GENOMIC DNA]</scope>
    <source>
        <strain evidence="3 4">CBS 588.65</strain>
    </source>
</reference>
<name>A0ABR4I3V8_9EURO</name>
<comment type="similarity">
    <text evidence="1">Belongs to the GMC oxidoreductase family.</text>
</comment>
<comment type="caution">
    <text evidence="3">The sequence shown here is derived from an EMBL/GenBank/DDBJ whole genome shotgun (WGS) entry which is preliminary data.</text>
</comment>
<dbReference type="PANTHER" id="PTHR11552">
    <property type="entry name" value="GLUCOSE-METHANOL-CHOLINE GMC OXIDOREDUCTASE"/>
    <property type="match status" value="1"/>
</dbReference>
<dbReference type="Pfam" id="PF05199">
    <property type="entry name" value="GMC_oxred_C"/>
    <property type="match status" value="1"/>
</dbReference>
<protein>
    <recommendedName>
        <fullName evidence="2">Glucose-methanol-choline oxidoreductase N-terminal domain-containing protein</fullName>
    </recommendedName>
</protein>
<dbReference type="SUPFAM" id="SSF54373">
    <property type="entry name" value="FAD-linked reductases, C-terminal domain"/>
    <property type="match status" value="1"/>
</dbReference>
<dbReference type="PIRSF" id="PIRSF000137">
    <property type="entry name" value="Alcohol_oxidase"/>
    <property type="match status" value="1"/>
</dbReference>
<evidence type="ECO:0000313" key="3">
    <source>
        <dbReference type="EMBL" id="KAL2822444.1"/>
    </source>
</evidence>
<dbReference type="Pfam" id="PF00732">
    <property type="entry name" value="GMC_oxred_N"/>
    <property type="match status" value="1"/>
</dbReference>
<dbReference type="PROSITE" id="PS00624">
    <property type="entry name" value="GMC_OXRED_2"/>
    <property type="match status" value="1"/>
</dbReference>
<feature type="domain" description="Glucose-methanol-choline oxidoreductase N-terminal" evidence="2">
    <location>
        <begin position="309"/>
        <end position="323"/>
    </location>
</feature>
<dbReference type="Gene3D" id="3.50.50.60">
    <property type="entry name" value="FAD/NAD(P)-binding domain"/>
    <property type="match status" value="1"/>
</dbReference>